<evidence type="ECO:0000256" key="7">
    <source>
        <dbReference type="RuleBase" id="RU003738"/>
    </source>
</evidence>
<feature type="modified residue" description="N6-(pyridoxal phosphate)lysine" evidence="6">
    <location>
        <position position="49"/>
    </location>
</feature>
<dbReference type="InterPro" id="IPR000183">
    <property type="entry name" value="Orn/DAP/Arg_de-COase"/>
</dbReference>
<dbReference type="EC" id="4.1.1.20" evidence="5 7"/>
<dbReference type="PROSITE" id="PS00878">
    <property type="entry name" value="ODR_DC_2_1"/>
    <property type="match status" value="1"/>
</dbReference>
<dbReference type="UniPathway" id="UPA00034">
    <property type="reaction ID" value="UER00027"/>
</dbReference>
<keyword evidence="7" id="KW-0028">Amino-acid biosynthesis</keyword>
<evidence type="ECO:0000313" key="9">
    <source>
        <dbReference type="EMBL" id="RBP57853.1"/>
    </source>
</evidence>
<dbReference type="PRINTS" id="PR01181">
    <property type="entry name" value="DAPDCRBXLASE"/>
</dbReference>
<evidence type="ECO:0000256" key="3">
    <source>
        <dbReference type="ARBA" id="ARBA00022898"/>
    </source>
</evidence>
<evidence type="ECO:0000256" key="2">
    <source>
        <dbReference type="ARBA" id="ARBA00022793"/>
    </source>
</evidence>
<dbReference type="OrthoDB" id="9802241at2"/>
<accession>A0A366HZG2</accession>
<keyword evidence="4 7" id="KW-0456">Lyase</keyword>
<keyword evidence="3 6" id="KW-0663">Pyridoxal phosphate</keyword>
<keyword evidence="10" id="KW-1185">Reference proteome</keyword>
<dbReference type="AlphaFoldDB" id="A0A366HZG2"/>
<dbReference type="InterPro" id="IPR009006">
    <property type="entry name" value="Ala_racemase/Decarboxylase_C"/>
</dbReference>
<dbReference type="PRINTS" id="PR01179">
    <property type="entry name" value="ODADCRBXLASE"/>
</dbReference>
<dbReference type="CDD" id="cd06828">
    <property type="entry name" value="PLPDE_III_DapDC"/>
    <property type="match status" value="1"/>
</dbReference>
<feature type="active site" description="Proton donor" evidence="6">
    <location>
        <position position="325"/>
    </location>
</feature>
<evidence type="ECO:0000256" key="6">
    <source>
        <dbReference type="PIRSR" id="PIRSR600183-50"/>
    </source>
</evidence>
<dbReference type="PANTHER" id="PTHR43727:SF2">
    <property type="entry name" value="GROUP IV DECARBOXYLASE"/>
    <property type="match status" value="1"/>
</dbReference>
<dbReference type="PANTHER" id="PTHR43727">
    <property type="entry name" value="DIAMINOPIMELATE DECARBOXYLASE"/>
    <property type="match status" value="1"/>
</dbReference>
<dbReference type="NCBIfam" id="TIGR01048">
    <property type="entry name" value="lysA"/>
    <property type="match status" value="1"/>
</dbReference>
<evidence type="ECO:0000256" key="1">
    <source>
        <dbReference type="ARBA" id="ARBA00001933"/>
    </source>
</evidence>
<comment type="cofactor">
    <cofactor evidence="1 6 7">
        <name>pyridoxal 5'-phosphate</name>
        <dbReference type="ChEBI" id="CHEBI:597326"/>
    </cofactor>
</comment>
<dbReference type="EMBL" id="QNRY01000057">
    <property type="protein sequence ID" value="RBP57853.1"/>
    <property type="molecule type" value="Genomic_DNA"/>
</dbReference>
<evidence type="ECO:0000256" key="4">
    <source>
        <dbReference type="ARBA" id="ARBA00023239"/>
    </source>
</evidence>
<dbReference type="SUPFAM" id="SSF51419">
    <property type="entry name" value="PLP-binding barrel"/>
    <property type="match status" value="1"/>
</dbReference>
<dbReference type="InterPro" id="IPR022653">
    <property type="entry name" value="De-COase2_pyr-phos_BS"/>
</dbReference>
<proteinExistence type="predicted"/>
<dbReference type="Pfam" id="PF02784">
    <property type="entry name" value="Orn_Arg_deC_N"/>
    <property type="match status" value="1"/>
</dbReference>
<comment type="pathway">
    <text evidence="7">Amino-acid biosynthesis; L-lysine biosynthesis via DAP pathway; L-lysine from DL-2,6-diaminopimelate: step 1/1.</text>
</comment>
<gene>
    <name evidence="9" type="ORF">DES54_1573</name>
</gene>
<reference evidence="9 10" key="1">
    <citation type="submission" date="2018-06" db="EMBL/GenBank/DDBJ databases">
        <title>Genomic Encyclopedia of Type Strains, Phase IV (KMG-IV): sequencing the most valuable type-strain genomes for metagenomic binning, comparative biology and taxonomic classification.</title>
        <authorList>
            <person name="Goeker M."/>
        </authorList>
    </citation>
    <scope>NUCLEOTIDE SEQUENCE [LARGE SCALE GENOMIC DNA]</scope>
    <source>
        <strain evidence="9 10">DSM 30166</strain>
    </source>
</reference>
<comment type="catalytic activity">
    <reaction evidence="7">
        <text>meso-2,6-diaminopimelate + H(+) = L-lysine + CO2</text>
        <dbReference type="Rhea" id="RHEA:15101"/>
        <dbReference type="ChEBI" id="CHEBI:15378"/>
        <dbReference type="ChEBI" id="CHEBI:16526"/>
        <dbReference type="ChEBI" id="CHEBI:32551"/>
        <dbReference type="ChEBI" id="CHEBI:57791"/>
        <dbReference type="EC" id="4.1.1.20"/>
    </reaction>
</comment>
<dbReference type="GO" id="GO:0008836">
    <property type="term" value="F:diaminopimelate decarboxylase activity"/>
    <property type="evidence" value="ECO:0007669"/>
    <property type="project" value="UniProtKB-UniRule"/>
</dbReference>
<evidence type="ECO:0000259" key="8">
    <source>
        <dbReference type="Pfam" id="PF02784"/>
    </source>
</evidence>
<name>A0A366HZG2_9GAMM</name>
<evidence type="ECO:0000313" key="10">
    <source>
        <dbReference type="Proteomes" id="UP000253046"/>
    </source>
</evidence>
<dbReference type="InterPro" id="IPR029066">
    <property type="entry name" value="PLP-binding_barrel"/>
</dbReference>
<keyword evidence="2 7" id="KW-0210">Decarboxylase</keyword>
<evidence type="ECO:0000256" key="5">
    <source>
        <dbReference type="NCBIfam" id="TIGR01048"/>
    </source>
</evidence>
<keyword evidence="7" id="KW-0457">Lysine biosynthesis</keyword>
<dbReference type="Gene3D" id="3.20.20.10">
    <property type="entry name" value="Alanine racemase"/>
    <property type="match status" value="1"/>
</dbReference>
<dbReference type="InterPro" id="IPR002986">
    <property type="entry name" value="DAP_deCOOHase_LysA"/>
</dbReference>
<dbReference type="SUPFAM" id="SSF50621">
    <property type="entry name" value="Alanine racemase C-terminal domain-like"/>
    <property type="match status" value="1"/>
</dbReference>
<dbReference type="InterPro" id="IPR022644">
    <property type="entry name" value="De-COase2_N"/>
</dbReference>
<organism evidence="9 10">
    <name type="scientific">Brenneria salicis ATCC 15712 = DSM 30166</name>
    <dbReference type="NCBI Taxonomy" id="714314"/>
    <lineage>
        <taxon>Bacteria</taxon>
        <taxon>Pseudomonadati</taxon>
        <taxon>Pseudomonadota</taxon>
        <taxon>Gammaproteobacteria</taxon>
        <taxon>Enterobacterales</taxon>
        <taxon>Pectobacteriaceae</taxon>
        <taxon>Brenneria</taxon>
    </lineage>
</organism>
<protein>
    <recommendedName>
        <fullName evidence="5 7">Diaminopimelate decarboxylase</fullName>
        <ecNumber evidence="5 7">4.1.1.20</ecNumber>
    </recommendedName>
</protein>
<dbReference type="RefSeq" id="WP_113869315.1">
    <property type="nucleotide sequence ID" value="NZ_AGJP01000001.1"/>
</dbReference>
<sequence length="398" mass="44787">MKLLDVAKEIAICHNTPFYIYNENKIVSRINRMQSAFNASYYDILYAMKANANPYIIKLISSYGIGIDACSTEEIEIAIRCGLEPAKIHYNADCVKRDELKFAFNKKVHITLGSLDTLEELDTVANGQEITLRINTGVGSGHSIKVVTNGEMSKFGILPSELDDALRICNAKKIRVSGLHSHTGSGEMTTNSFIDNAAFLADLSMKLNGLSHLNFGGGFGYDYVTHNEYDLHTISVALNLLRSKMNLSEHLRFIIEPGRYFVADSGKLIATVCSVKKLPHRNYIGLDTGYNHFPRCFYYNAWHDIENITSPYQETESYDVVGNLCQSGDVFARDRALTKTQKGDLLSINDVGAYGYSMSSNFNLRQRPAEYIIRRDGSYKTIRRAENFDDIYSTCIWN</sequence>
<comment type="caution">
    <text evidence="9">The sequence shown here is derived from an EMBL/GenBank/DDBJ whole genome shotgun (WGS) entry which is preliminary data.</text>
</comment>
<dbReference type="Gene3D" id="2.40.37.10">
    <property type="entry name" value="Lyase, Ornithine Decarboxylase, Chain A, domain 1"/>
    <property type="match status" value="1"/>
</dbReference>
<feature type="domain" description="Orn/DAP/Arg decarboxylase 2 N-terminal" evidence="8">
    <location>
        <begin position="24"/>
        <end position="263"/>
    </location>
</feature>
<dbReference type="GO" id="GO:0009089">
    <property type="term" value="P:lysine biosynthetic process via diaminopimelate"/>
    <property type="evidence" value="ECO:0007669"/>
    <property type="project" value="UniProtKB-UniRule"/>
</dbReference>
<dbReference type="Proteomes" id="UP000253046">
    <property type="component" value="Unassembled WGS sequence"/>
</dbReference>